<organism evidence="4">
    <name type="scientific">Neobacillus citreus</name>
    <dbReference type="NCBI Taxonomy" id="2833578"/>
    <lineage>
        <taxon>Bacteria</taxon>
        <taxon>Bacillati</taxon>
        <taxon>Bacillota</taxon>
        <taxon>Bacilli</taxon>
        <taxon>Bacillales</taxon>
        <taxon>Bacillaceae</taxon>
        <taxon>Neobacillus</taxon>
    </lineage>
</organism>
<evidence type="ECO:0000256" key="1">
    <source>
        <dbReference type="ARBA" id="ARBA00023015"/>
    </source>
</evidence>
<evidence type="ECO:0000313" key="4">
    <source>
        <dbReference type="EMBL" id="MBS4182329.1"/>
    </source>
</evidence>
<evidence type="ECO:0000256" key="2">
    <source>
        <dbReference type="ARBA" id="ARBA00023163"/>
    </source>
</evidence>
<gene>
    <name evidence="4" type="ORF">KHB02_13105</name>
</gene>
<dbReference type="EMBL" id="JAGYPE010000002">
    <property type="protein sequence ID" value="MBS4182329.1"/>
    <property type="molecule type" value="Genomic_DNA"/>
</dbReference>
<dbReference type="InterPro" id="IPR016032">
    <property type="entry name" value="Sig_transdc_resp-reg_C-effctor"/>
</dbReference>
<protein>
    <submittedName>
        <fullName evidence="4">Response regulator transcription factor</fullName>
    </submittedName>
</protein>
<dbReference type="SMART" id="SM00421">
    <property type="entry name" value="HTH_LUXR"/>
    <property type="match status" value="1"/>
</dbReference>
<dbReference type="InterPro" id="IPR036388">
    <property type="entry name" value="WH-like_DNA-bd_sf"/>
</dbReference>
<dbReference type="Pfam" id="PF00196">
    <property type="entry name" value="GerE"/>
    <property type="match status" value="1"/>
</dbReference>
<dbReference type="GO" id="GO:0003677">
    <property type="term" value="F:DNA binding"/>
    <property type="evidence" value="ECO:0007669"/>
    <property type="project" value="InterPro"/>
</dbReference>
<keyword evidence="2" id="KW-0804">Transcription</keyword>
<dbReference type="CDD" id="cd06170">
    <property type="entry name" value="LuxR_C_like"/>
    <property type="match status" value="1"/>
</dbReference>
<feature type="domain" description="HTH luxR-type" evidence="3">
    <location>
        <begin position="653"/>
        <end position="718"/>
    </location>
</feature>
<evidence type="ECO:0000259" key="3">
    <source>
        <dbReference type="PROSITE" id="PS50043"/>
    </source>
</evidence>
<reference evidence="4" key="1">
    <citation type="submission" date="2021-05" db="EMBL/GenBank/DDBJ databases">
        <title>Novel Bacillus species.</title>
        <authorList>
            <person name="Liu G."/>
        </authorList>
    </citation>
    <scope>NUCLEOTIDE SEQUENCE</scope>
    <source>
        <strain evidence="4">FJAT-50051</strain>
    </source>
</reference>
<dbReference type="SUPFAM" id="SSF46894">
    <property type="entry name" value="C-terminal effector domain of the bipartite response regulators"/>
    <property type="match status" value="1"/>
</dbReference>
<name>A0A942SXZ8_9BACI</name>
<accession>A0A942SXZ8</accession>
<dbReference type="PROSITE" id="PS50043">
    <property type="entry name" value="HTH_LUXR_2"/>
    <property type="match status" value="1"/>
</dbReference>
<dbReference type="Gene3D" id="1.10.10.10">
    <property type="entry name" value="Winged helix-like DNA-binding domain superfamily/Winged helix DNA-binding domain"/>
    <property type="match status" value="1"/>
</dbReference>
<sequence>MVDDAHVLDVAGVRDLLVDRRPLVLGGRAGTVLETATEVGAVVLDGRDLAFTADEAAVVLGRTVGSDVAPALLARAVGGVAGHVGILVEASSAVAAQERAAVDLAARFAGAVDAATVGWSRRVLAEPVLGAFAGHACVVRTVPDALSVELGLPEGSVPDTHRRAARAGLGFVGPDGFVWHEAVLRAVRTVGAAAEPVGRRALLQRAVAWAITHDHTVTAVDAAVQLDDLDLLSDVLTASWTRLTGPGAPAIARLLDPVRPRRAARYPVVLAAIARAESAADRHHARASRMNAAVAAAVAEALPTAPPSERVFLAAIEAQARRVSGDDRGAAAAAEIARVGLEGLDVTAADRLAPRLPFVLQQIAATELADGAREEALATLARIEPTEGADGDLQRAAAQGLAALVHALSGEVSVARRLLDEPRVLDLPTGALARAVVALEDGDPDTAASLLTRVDPLFGAFEHWPVVLALRARTSTLAGHVPPADHLAAHDAEVLRYRLRAVEGGVGARMLGRARVRLQLAAGQLVQAAAGLDALGPVRVWNAPEHVGLALARDEPEHALSVVSAVDVRGGYEPRTGALLVLLRAVALRRTGDVDGAVAAFREAVALFDRHGMRGELLTAPRDDVRALVALSGDDHASALWRAVEHLRSVLPDPGLAVVLSDRETVVLRLLALPLSVPELAAELHVSVNTVKTQVRSVYRKLGVSTRRGAVEQGRALGLIASD</sequence>
<dbReference type="AlphaFoldDB" id="A0A942SXZ8"/>
<dbReference type="GO" id="GO:0006355">
    <property type="term" value="P:regulation of DNA-templated transcription"/>
    <property type="evidence" value="ECO:0007669"/>
    <property type="project" value="InterPro"/>
</dbReference>
<proteinExistence type="predicted"/>
<keyword evidence="1" id="KW-0805">Transcription regulation</keyword>
<comment type="caution">
    <text evidence="4">The sequence shown here is derived from an EMBL/GenBank/DDBJ whole genome shotgun (WGS) entry which is preliminary data.</text>
</comment>
<dbReference type="InterPro" id="IPR000792">
    <property type="entry name" value="Tscrpt_reg_LuxR_C"/>
</dbReference>